<sequence length="120" mass="12823">MWSVLTVFSCTDCGACCATFRVSFYWSEADPFTGGSVPAEMVTKISPSLVAMQGTNQPKPRCVALQGEIGKQVGCGIYPQRSSTCREFAAGSSDCLKARLRHGLSTAGQHDEVMIPIQVA</sequence>
<dbReference type="InterPro" id="IPR005358">
    <property type="entry name" value="Puta_zinc/iron-chelating_dom"/>
</dbReference>
<proteinExistence type="predicted"/>
<organism evidence="1 2">
    <name type="scientific">Alteromonas gilva</name>
    <dbReference type="NCBI Taxonomy" id="2987522"/>
    <lineage>
        <taxon>Bacteria</taxon>
        <taxon>Pseudomonadati</taxon>
        <taxon>Pseudomonadota</taxon>
        <taxon>Gammaproteobacteria</taxon>
        <taxon>Alteromonadales</taxon>
        <taxon>Alteromonadaceae</taxon>
        <taxon>Alteromonas/Salinimonas group</taxon>
        <taxon>Alteromonas</taxon>
    </lineage>
</organism>
<name>A0ABT5L6M6_9ALTE</name>
<dbReference type="Proteomes" id="UP001218788">
    <property type="component" value="Unassembled WGS sequence"/>
</dbReference>
<accession>A0ABT5L6M6</accession>
<evidence type="ECO:0000313" key="2">
    <source>
        <dbReference type="Proteomes" id="UP001218788"/>
    </source>
</evidence>
<evidence type="ECO:0000313" key="1">
    <source>
        <dbReference type="EMBL" id="MDC8832026.1"/>
    </source>
</evidence>
<comment type="caution">
    <text evidence="1">The sequence shown here is derived from an EMBL/GenBank/DDBJ whole genome shotgun (WGS) entry which is preliminary data.</text>
</comment>
<protein>
    <submittedName>
        <fullName evidence="1">YkgJ family cysteine cluster protein</fullName>
    </submittedName>
</protein>
<dbReference type="Pfam" id="PF03692">
    <property type="entry name" value="CxxCxxCC"/>
    <property type="match status" value="1"/>
</dbReference>
<keyword evidence="2" id="KW-1185">Reference proteome</keyword>
<dbReference type="RefSeq" id="WP_273641812.1">
    <property type="nucleotide sequence ID" value="NZ_JAQQXP010000002.1"/>
</dbReference>
<dbReference type="EMBL" id="JAQQXP010000002">
    <property type="protein sequence ID" value="MDC8832026.1"/>
    <property type="molecule type" value="Genomic_DNA"/>
</dbReference>
<reference evidence="1 2" key="1">
    <citation type="submission" date="2022-10" db="EMBL/GenBank/DDBJ databases">
        <title>Alteromonas sp. chi3 Genome sequencing.</title>
        <authorList>
            <person name="Park S."/>
        </authorList>
    </citation>
    <scope>NUCLEOTIDE SEQUENCE [LARGE SCALE GENOMIC DNA]</scope>
    <source>
        <strain evidence="2">chi3</strain>
    </source>
</reference>
<gene>
    <name evidence="1" type="ORF">OIK42_14805</name>
</gene>